<dbReference type="GeneID" id="139038670"/>
<keyword evidence="2" id="KW-1185">Reference proteome</keyword>
<gene>
    <name evidence="3" type="primary">LOC139038670</name>
</gene>
<sequence>MKEIVSPPLQRTCLKLGLPVAVGDVGSPGRGAGGAAGSGAIPSCLGPDQRPPPLRHRAASRRGAAADRSGLLRRAQLVSDDEPRSQHHGNLVGRGWAWVTGAPWSPHVPRPVQGDLAPLSTEPACRRLCSSKGELSGPCGPGVGVPLKQVLWTGVDHEEHGYLMNLSERESAACEPRSRCLLCAARVHTHRHSLDLSDAGLPGTCSCQCRKRPDGDQPAQEALGSSSREGPPTTFQPEPPGPGFPRGMVPGPREGGQRCALEKIHPRCARLSFSCQ</sequence>
<organism evidence="2 3">
    <name type="scientific">Odocoileus virginianus</name>
    <name type="common">White-tailed deer</name>
    <dbReference type="NCBI Taxonomy" id="9874"/>
    <lineage>
        <taxon>Eukaryota</taxon>
        <taxon>Metazoa</taxon>
        <taxon>Chordata</taxon>
        <taxon>Craniata</taxon>
        <taxon>Vertebrata</taxon>
        <taxon>Euteleostomi</taxon>
        <taxon>Mammalia</taxon>
        <taxon>Eutheria</taxon>
        <taxon>Laurasiatheria</taxon>
        <taxon>Artiodactyla</taxon>
        <taxon>Ruminantia</taxon>
        <taxon>Pecora</taxon>
        <taxon>Cervidae</taxon>
        <taxon>Odocoileinae</taxon>
        <taxon>Odocoileus</taxon>
    </lineage>
</organism>
<dbReference type="Proteomes" id="UP001652640">
    <property type="component" value="Chromosome 16"/>
</dbReference>
<evidence type="ECO:0000313" key="2">
    <source>
        <dbReference type="Proteomes" id="UP001652640"/>
    </source>
</evidence>
<reference evidence="2" key="1">
    <citation type="journal article" date="2022" name="J. Hered.">
        <title>A De Novo Chromosome-Level Genome Assembly of the White-Tailed Deer, Odocoileus Virginianus.</title>
        <authorList>
            <person name="London E.W."/>
            <person name="Roca A.L."/>
            <person name="Novakofski J.E."/>
            <person name="Mateus-Pinilla N.E."/>
        </authorList>
    </citation>
    <scope>NUCLEOTIDE SEQUENCE [LARGE SCALE GENOMIC DNA]</scope>
</reference>
<accession>A0ABM4J181</accession>
<evidence type="ECO:0000313" key="3">
    <source>
        <dbReference type="RefSeq" id="XP_070333824.1"/>
    </source>
</evidence>
<proteinExistence type="predicted"/>
<dbReference type="RefSeq" id="XP_070333824.1">
    <property type="nucleotide sequence ID" value="XM_070477723.1"/>
</dbReference>
<name>A0ABM4J181_ODOVR</name>
<feature type="region of interest" description="Disordered" evidence="1">
    <location>
        <begin position="30"/>
        <end position="69"/>
    </location>
</feature>
<protein>
    <submittedName>
        <fullName evidence="3">Uncharacterized protein isoform X2</fullName>
    </submittedName>
</protein>
<feature type="region of interest" description="Disordered" evidence="1">
    <location>
        <begin position="216"/>
        <end position="257"/>
    </location>
</feature>
<evidence type="ECO:0000256" key="1">
    <source>
        <dbReference type="SAM" id="MobiDB-lite"/>
    </source>
</evidence>
<reference evidence="3" key="2">
    <citation type="submission" date="2025-08" db="UniProtKB">
        <authorList>
            <consortium name="RefSeq"/>
        </authorList>
    </citation>
    <scope>IDENTIFICATION</scope>
    <source>
        <tissue evidence="3">Tongue muscle</tissue>
    </source>
</reference>